<accession>A0ACA9S9L9</accession>
<name>A0ACA9S9L9_9GLOM</name>
<organism evidence="1 2">
    <name type="scientific">Racocetra persica</name>
    <dbReference type="NCBI Taxonomy" id="160502"/>
    <lineage>
        <taxon>Eukaryota</taxon>
        <taxon>Fungi</taxon>
        <taxon>Fungi incertae sedis</taxon>
        <taxon>Mucoromycota</taxon>
        <taxon>Glomeromycotina</taxon>
        <taxon>Glomeromycetes</taxon>
        <taxon>Diversisporales</taxon>
        <taxon>Gigasporaceae</taxon>
        <taxon>Racocetra</taxon>
    </lineage>
</organism>
<gene>
    <name evidence="1" type="ORF">RPERSI_LOCUS28561</name>
</gene>
<evidence type="ECO:0000313" key="2">
    <source>
        <dbReference type="Proteomes" id="UP000789920"/>
    </source>
</evidence>
<dbReference type="EMBL" id="CAJVQC010104499">
    <property type="protein sequence ID" value="CAG8832718.1"/>
    <property type="molecule type" value="Genomic_DNA"/>
</dbReference>
<protein>
    <submittedName>
        <fullName evidence="1">12365_t:CDS:1</fullName>
    </submittedName>
</protein>
<keyword evidence="2" id="KW-1185">Reference proteome</keyword>
<sequence length="133" mass="15684">DEVLQESGWSFVQAEEVFLEISAFRPLQDSSYLPLPEALDKPQLGIINSQNRDDNECFKWYISAYHTREETIKANRKPPHLNEIQRLRRNANIANFEDIKFPATLHDIDKFEESNFNYAINIFKPFYSKLSEK</sequence>
<evidence type="ECO:0000313" key="1">
    <source>
        <dbReference type="EMBL" id="CAG8832718.1"/>
    </source>
</evidence>
<dbReference type="Proteomes" id="UP000789920">
    <property type="component" value="Unassembled WGS sequence"/>
</dbReference>
<feature type="non-terminal residue" evidence="1">
    <location>
        <position position="1"/>
    </location>
</feature>
<proteinExistence type="predicted"/>
<comment type="caution">
    <text evidence="1">The sequence shown here is derived from an EMBL/GenBank/DDBJ whole genome shotgun (WGS) entry which is preliminary data.</text>
</comment>
<reference evidence="1" key="1">
    <citation type="submission" date="2021-06" db="EMBL/GenBank/DDBJ databases">
        <authorList>
            <person name="Kallberg Y."/>
            <person name="Tangrot J."/>
            <person name="Rosling A."/>
        </authorList>
    </citation>
    <scope>NUCLEOTIDE SEQUENCE</scope>
    <source>
        <strain evidence="1">MA461A</strain>
    </source>
</reference>